<protein>
    <recommendedName>
        <fullName evidence="4">CENP-V/GFA domain-containing protein</fullName>
    </recommendedName>
</protein>
<dbReference type="Gene3D" id="2.170.150.70">
    <property type="match status" value="1"/>
</dbReference>
<organism evidence="5 6">
    <name type="scientific">Lophiostoma macrostomum CBS 122681</name>
    <dbReference type="NCBI Taxonomy" id="1314788"/>
    <lineage>
        <taxon>Eukaryota</taxon>
        <taxon>Fungi</taxon>
        <taxon>Dikarya</taxon>
        <taxon>Ascomycota</taxon>
        <taxon>Pezizomycotina</taxon>
        <taxon>Dothideomycetes</taxon>
        <taxon>Pleosporomycetidae</taxon>
        <taxon>Pleosporales</taxon>
        <taxon>Lophiostomataceae</taxon>
        <taxon>Lophiostoma</taxon>
    </lineage>
</organism>
<gene>
    <name evidence="5" type="ORF">K491DRAFT_696674</name>
</gene>
<dbReference type="Proteomes" id="UP000799324">
    <property type="component" value="Unassembled WGS sequence"/>
</dbReference>
<dbReference type="EMBL" id="MU004432">
    <property type="protein sequence ID" value="KAF2651207.1"/>
    <property type="molecule type" value="Genomic_DNA"/>
</dbReference>
<sequence>MTTTAYPGSCHCGAVQYKIKLTLPPSTDLTDSDAKTVKLYKCNCSSCHKTGMFHCRPIDATEDFILITPSVSNLGDYRCFSKMVGWHFCKTCGVRTFIVGGEWVEVDLDVGLWSGKESTGVQKVWRAKPGAPFTGIVDGKELTVPMLFVSVNAVTLEGVDLKEWYDNGWVFYANRQDEGKGIEARFREPYAGGRY</sequence>
<evidence type="ECO:0000313" key="5">
    <source>
        <dbReference type="EMBL" id="KAF2651207.1"/>
    </source>
</evidence>
<evidence type="ECO:0000313" key="6">
    <source>
        <dbReference type="Proteomes" id="UP000799324"/>
    </source>
</evidence>
<dbReference type="InterPro" id="IPR006913">
    <property type="entry name" value="CENP-V/GFA"/>
</dbReference>
<proteinExistence type="inferred from homology"/>
<evidence type="ECO:0000256" key="3">
    <source>
        <dbReference type="ARBA" id="ARBA00022833"/>
    </source>
</evidence>
<dbReference type="PANTHER" id="PTHR28620:SF1">
    <property type="entry name" value="CENP-V_GFA DOMAIN-CONTAINING PROTEIN"/>
    <property type="match status" value="1"/>
</dbReference>
<dbReference type="InterPro" id="IPR052355">
    <property type="entry name" value="CENP-V-like"/>
</dbReference>
<name>A0A6A6SVW6_9PLEO</name>
<evidence type="ECO:0000259" key="4">
    <source>
        <dbReference type="PROSITE" id="PS51891"/>
    </source>
</evidence>
<dbReference type="SUPFAM" id="SSF51316">
    <property type="entry name" value="Mss4-like"/>
    <property type="match status" value="1"/>
</dbReference>
<dbReference type="AlphaFoldDB" id="A0A6A6SVW6"/>
<dbReference type="GO" id="GO:0016846">
    <property type="term" value="F:carbon-sulfur lyase activity"/>
    <property type="evidence" value="ECO:0007669"/>
    <property type="project" value="InterPro"/>
</dbReference>
<dbReference type="PANTHER" id="PTHR28620">
    <property type="entry name" value="CENTROMERE PROTEIN V"/>
    <property type="match status" value="1"/>
</dbReference>
<keyword evidence="3" id="KW-0862">Zinc</keyword>
<dbReference type="InterPro" id="IPR011057">
    <property type="entry name" value="Mss4-like_sf"/>
</dbReference>
<feature type="domain" description="CENP-V/GFA" evidence="4">
    <location>
        <begin position="6"/>
        <end position="134"/>
    </location>
</feature>
<comment type="similarity">
    <text evidence="1">Belongs to the Gfa family.</text>
</comment>
<evidence type="ECO:0000256" key="1">
    <source>
        <dbReference type="ARBA" id="ARBA00005495"/>
    </source>
</evidence>
<evidence type="ECO:0000256" key="2">
    <source>
        <dbReference type="ARBA" id="ARBA00022723"/>
    </source>
</evidence>
<dbReference type="GO" id="GO:0046872">
    <property type="term" value="F:metal ion binding"/>
    <property type="evidence" value="ECO:0007669"/>
    <property type="project" value="UniProtKB-KW"/>
</dbReference>
<keyword evidence="6" id="KW-1185">Reference proteome</keyword>
<dbReference type="OrthoDB" id="3930719at2759"/>
<accession>A0A6A6SVW6</accession>
<reference evidence="5" key="1">
    <citation type="journal article" date="2020" name="Stud. Mycol.">
        <title>101 Dothideomycetes genomes: a test case for predicting lifestyles and emergence of pathogens.</title>
        <authorList>
            <person name="Haridas S."/>
            <person name="Albert R."/>
            <person name="Binder M."/>
            <person name="Bloem J."/>
            <person name="Labutti K."/>
            <person name="Salamov A."/>
            <person name="Andreopoulos B."/>
            <person name="Baker S."/>
            <person name="Barry K."/>
            <person name="Bills G."/>
            <person name="Bluhm B."/>
            <person name="Cannon C."/>
            <person name="Castanera R."/>
            <person name="Culley D."/>
            <person name="Daum C."/>
            <person name="Ezra D."/>
            <person name="Gonzalez J."/>
            <person name="Henrissat B."/>
            <person name="Kuo A."/>
            <person name="Liang C."/>
            <person name="Lipzen A."/>
            <person name="Lutzoni F."/>
            <person name="Magnuson J."/>
            <person name="Mondo S."/>
            <person name="Nolan M."/>
            <person name="Ohm R."/>
            <person name="Pangilinan J."/>
            <person name="Park H.-J."/>
            <person name="Ramirez L."/>
            <person name="Alfaro M."/>
            <person name="Sun H."/>
            <person name="Tritt A."/>
            <person name="Yoshinaga Y."/>
            <person name="Zwiers L.-H."/>
            <person name="Turgeon B."/>
            <person name="Goodwin S."/>
            <person name="Spatafora J."/>
            <person name="Crous P."/>
            <person name="Grigoriev I."/>
        </authorList>
    </citation>
    <scope>NUCLEOTIDE SEQUENCE</scope>
    <source>
        <strain evidence="5">CBS 122681</strain>
    </source>
</reference>
<dbReference type="PROSITE" id="PS51891">
    <property type="entry name" value="CENP_V_GFA"/>
    <property type="match status" value="1"/>
</dbReference>
<keyword evidence="2" id="KW-0479">Metal-binding</keyword>